<keyword evidence="1" id="KW-0677">Repeat</keyword>
<organism evidence="4 5">
    <name type="scientific">Streptomyces laculatispora</name>
    <dbReference type="NCBI Taxonomy" id="887464"/>
    <lineage>
        <taxon>Bacteria</taxon>
        <taxon>Bacillati</taxon>
        <taxon>Actinomycetota</taxon>
        <taxon>Actinomycetes</taxon>
        <taxon>Kitasatosporales</taxon>
        <taxon>Streptomycetaceae</taxon>
        <taxon>Streptomyces</taxon>
    </lineage>
</organism>
<sequence>MIEGMDIADQLVRSAGDGDVIGVSRLLGQGAVVDAPNGDGRTALDRAVEQGYADVVRRLVGAGADLEQRAGEYQESTPLCLAASRGHTAVVGVLLDAGARTGAQGRLGYVPLVLAATTGDEGYPETVDLLLDRGADINAVMKHKTALDWAVWFGQEEMVHRLLGRGAVPSAETLAAAREHLGCHPERRRKTERIAVALLAVDVAPATDQEPGTEAGNLASRGFSPAQLRCHETTGRPTSVVIADRLPPKDDQR</sequence>
<evidence type="ECO:0000256" key="3">
    <source>
        <dbReference type="PROSITE-ProRule" id="PRU00023"/>
    </source>
</evidence>
<dbReference type="RefSeq" id="WP_306091661.1">
    <property type="nucleotide sequence ID" value="NZ_CP120992.1"/>
</dbReference>
<dbReference type="Pfam" id="PF00023">
    <property type="entry name" value="Ank"/>
    <property type="match status" value="2"/>
</dbReference>
<dbReference type="PROSITE" id="PS50297">
    <property type="entry name" value="ANK_REP_REGION"/>
    <property type="match status" value="3"/>
</dbReference>
<proteinExistence type="predicted"/>
<evidence type="ECO:0000313" key="5">
    <source>
        <dbReference type="Proteomes" id="UP001229952"/>
    </source>
</evidence>
<gene>
    <name evidence="4" type="ORF">P8A22_33245</name>
</gene>
<protein>
    <submittedName>
        <fullName evidence="4">Ankyrin repeat domain-containing protein</fullName>
    </submittedName>
</protein>
<name>A0ABY9IDX3_9ACTN</name>
<accession>A0ABY9IDX3</accession>
<evidence type="ECO:0000256" key="2">
    <source>
        <dbReference type="ARBA" id="ARBA00023043"/>
    </source>
</evidence>
<keyword evidence="2 3" id="KW-0040">ANK repeat</keyword>
<dbReference type="InterPro" id="IPR036770">
    <property type="entry name" value="Ankyrin_rpt-contain_sf"/>
</dbReference>
<dbReference type="Pfam" id="PF12796">
    <property type="entry name" value="Ank_2"/>
    <property type="match status" value="1"/>
</dbReference>
<dbReference type="PRINTS" id="PR01415">
    <property type="entry name" value="ANKYRIN"/>
</dbReference>
<dbReference type="PROSITE" id="PS50088">
    <property type="entry name" value="ANK_REPEAT"/>
    <property type="match status" value="3"/>
</dbReference>
<dbReference type="PANTHER" id="PTHR24126:SF14">
    <property type="entry name" value="ANK_REP_REGION DOMAIN-CONTAINING PROTEIN"/>
    <property type="match status" value="1"/>
</dbReference>
<reference evidence="4 5" key="1">
    <citation type="submission" date="2023-03" db="EMBL/GenBank/DDBJ databases">
        <title>Isolation and description of six Streptomyces strains from soil environments, able to metabolize different microbial glucans.</title>
        <authorList>
            <person name="Widen T."/>
            <person name="Larsbrink J."/>
        </authorList>
    </citation>
    <scope>NUCLEOTIDE SEQUENCE [LARGE SCALE GENOMIC DNA]</scope>
    <source>
        <strain evidence="4 5">Mut2</strain>
    </source>
</reference>
<feature type="repeat" description="ANK" evidence="3">
    <location>
        <begin position="39"/>
        <end position="71"/>
    </location>
</feature>
<dbReference type="SUPFAM" id="SSF48403">
    <property type="entry name" value="Ankyrin repeat"/>
    <property type="match status" value="1"/>
</dbReference>
<dbReference type="PANTHER" id="PTHR24126">
    <property type="entry name" value="ANKYRIN REPEAT, PH AND SEC7 DOMAIN CONTAINING PROTEIN SECG-RELATED"/>
    <property type="match status" value="1"/>
</dbReference>
<dbReference type="InterPro" id="IPR002110">
    <property type="entry name" value="Ankyrin_rpt"/>
</dbReference>
<evidence type="ECO:0000313" key="4">
    <source>
        <dbReference type="EMBL" id="WLQ44352.1"/>
    </source>
</evidence>
<dbReference type="Gene3D" id="1.25.40.20">
    <property type="entry name" value="Ankyrin repeat-containing domain"/>
    <property type="match status" value="1"/>
</dbReference>
<evidence type="ECO:0000256" key="1">
    <source>
        <dbReference type="ARBA" id="ARBA00022737"/>
    </source>
</evidence>
<feature type="repeat" description="ANK" evidence="3">
    <location>
        <begin position="74"/>
        <end position="106"/>
    </location>
</feature>
<dbReference type="EMBL" id="CP120992">
    <property type="protein sequence ID" value="WLQ44352.1"/>
    <property type="molecule type" value="Genomic_DNA"/>
</dbReference>
<dbReference type="Proteomes" id="UP001229952">
    <property type="component" value="Chromosome"/>
</dbReference>
<feature type="repeat" description="ANK" evidence="3">
    <location>
        <begin position="107"/>
        <end position="142"/>
    </location>
</feature>
<keyword evidence="5" id="KW-1185">Reference proteome</keyword>
<dbReference type="SMART" id="SM00248">
    <property type="entry name" value="ANK"/>
    <property type="match status" value="4"/>
</dbReference>